<dbReference type="AlphaFoldDB" id="A0A291QXU4"/>
<reference evidence="1 2" key="1">
    <citation type="submission" date="2017-10" db="EMBL/GenBank/DDBJ databases">
        <title>Paenichitinophaga pekingensis gen. nov., sp. nov., isolated from activated sludge.</title>
        <authorList>
            <person name="Jin D."/>
            <person name="Kong X."/>
            <person name="Deng Y."/>
            <person name="Bai Z."/>
        </authorList>
    </citation>
    <scope>NUCLEOTIDE SEQUENCE [LARGE SCALE GENOMIC DNA]</scope>
    <source>
        <strain evidence="1 2">13</strain>
    </source>
</reference>
<proteinExistence type="predicted"/>
<organism evidence="1 2">
    <name type="scientific">Chitinophaga caeni</name>
    <dbReference type="NCBI Taxonomy" id="2029983"/>
    <lineage>
        <taxon>Bacteria</taxon>
        <taxon>Pseudomonadati</taxon>
        <taxon>Bacteroidota</taxon>
        <taxon>Chitinophagia</taxon>
        <taxon>Chitinophagales</taxon>
        <taxon>Chitinophagaceae</taxon>
        <taxon>Chitinophaga</taxon>
    </lineage>
</organism>
<gene>
    <name evidence="1" type="ORF">COR50_17405</name>
</gene>
<dbReference type="EMBL" id="CP023777">
    <property type="protein sequence ID" value="ATL48796.1"/>
    <property type="molecule type" value="Genomic_DNA"/>
</dbReference>
<protein>
    <submittedName>
        <fullName evidence="1">Uncharacterized protein</fullName>
    </submittedName>
</protein>
<sequence>MLFLQKPLILCGFATKKPLLKSGFVNPLVQNSNSFLEDLRRLNQLKDSPYQSDIFLEKVNQPKPKQLQISTKVNKLKR</sequence>
<accession>A0A291QXU4</accession>
<dbReference type="KEGG" id="cbae:COR50_17405"/>
<dbReference type="Proteomes" id="UP000220133">
    <property type="component" value="Chromosome"/>
</dbReference>
<evidence type="ECO:0000313" key="1">
    <source>
        <dbReference type="EMBL" id="ATL48796.1"/>
    </source>
</evidence>
<evidence type="ECO:0000313" key="2">
    <source>
        <dbReference type="Proteomes" id="UP000220133"/>
    </source>
</evidence>
<keyword evidence="2" id="KW-1185">Reference proteome</keyword>
<name>A0A291QXU4_9BACT</name>